<dbReference type="RefSeq" id="WP_242649054.1">
    <property type="nucleotide sequence ID" value="NZ_FQXB01000003.1"/>
</dbReference>
<keyword evidence="1" id="KW-0732">Signal</keyword>
<organism evidence="2 3">
    <name type="scientific">Cognatiyoonia sediminum</name>
    <dbReference type="NCBI Taxonomy" id="1508389"/>
    <lineage>
        <taxon>Bacteria</taxon>
        <taxon>Pseudomonadati</taxon>
        <taxon>Pseudomonadota</taxon>
        <taxon>Alphaproteobacteria</taxon>
        <taxon>Rhodobacterales</taxon>
        <taxon>Paracoccaceae</taxon>
        <taxon>Cognatiyoonia</taxon>
    </lineage>
</organism>
<evidence type="ECO:0000313" key="3">
    <source>
        <dbReference type="Proteomes" id="UP000184074"/>
    </source>
</evidence>
<feature type="chain" id="PRO_5012657738" evidence="1">
    <location>
        <begin position="23"/>
        <end position="238"/>
    </location>
</feature>
<name>A0A1M5QTK9_9RHOB</name>
<gene>
    <name evidence="2" type="ORF">SAMN05444003_2316</name>
</gene>
<evidence type="ECO:0000313" key="2">
    <source>
        <dbReference type="EMBL" id="SHH17487.1"/>
    </source>
</evidence>
<dbReference type="NCBIfam" id="TIGR03370">
    <property type="entry name" value="VPLPA-CTERM"/>
    <property type="match status" value="1"/>
</dbReference>
<protein>
    <submittedName>
        <fullName evidence="2">VPLPA-CTERM protein sorting domain-containing protein</fullName>
    </submittedName>
</protein>
<evidence type="ECO:0000256" key="1">
    <source>
        <dbReference type="SAM" id="SignalP"/>
    </source>
</evidence>
<dbReference type="AlphaFoldDB" id="A0A1M5QTK9"/>
<dbReference type="EMBL" id="FQXB01000003">
    <property type="protein sequence ID" value="SHH17487.1"/>
    <property type="molecule type" value="Genomic_DNA"/>
</dbReference>
<dbReference type="InterPro" id="IPR022472">
    <property type="entry name" value="VPLPA-CTERM"/>
</dbReference>
<accession>A0A1M5QTK9</accession>
<proteinExistence type="predicted"/>
<keyword evidence="3" id="KW-1185">Reference proteome</keyword>
<sequence>MAKITTFIAASCLAFAGATANAATVTNGSFEDFDGDLNGGGWNFFDTIDVAGWSGTPNIEIQTYKGVGSPANGTIGLDPIDNTVGSHYAELDTNTNSVLSQTINFAEAGRYVLSFLYSPRVDNPDTDTNDMSFKIEGQGDTVLEETILGAPNGDYPHGEWTRADSFFTIESLGDYVLSFAALGGSLFNGCGNCGALIDDVSIAAVIGENPQPVPLPASSLLLLAGLGGLGAMRRMKRS</sequence>
<dbReference type="Proteomes" id="UP000184074">
    <property type="component" value="Unassembled WGS sequence"/>
</dbReference>
<feature type="signal peptide" evidence="1">
    <location>
        <begin position="1"/>
        <end position="22"/>
    </location>
</feature>
<dbReference type="Gene3D" id="2.60.120.260">
    <property type="entry name" value="Galactose-binding domain-like"/>
    <property type="match status" value="1"/>
</dbReference>
<dbReference type="STRING" id="1508389.SAMN05444003_2316"/>
<reference evidence="2 3" key="1">
    <citation type="submission" date="2016-11" db="EMBL/GenBank/DDBJ databases">
        <authorList>
            <person name="Jaros S."/>
            <person name="Januszkiewicz K."/>
            <person name="Wedrychowicz H."/>
        </authorList>
    </citation>
    <scope>NUCLEOTIDE SEQUENCE [LARGE SCALE GENOMIC DNA]</scope>
    <source>
        <strain evidence="2 3">DSM 28715</strain>
    </source>
</reference>